<sequence>MSVTIDLDDTESIQLTETDVERRPPDRLEFAVEGSLTVTPDLLANFEGATLDPVQVTVSSGDADPVAIDLTDAATLRLETVDVGVATPDGEDVAEGLGAVASTATGNGGSVDSPPGVISFSVDGVLRDVPTATLEAVGNDAPELESLTFAVEESLRSDGGSDDDNVVFELTLLGYGIVVRRDGSIVVGTDGPLDSIDLP</sequence>
<protein>
    <submittedName>
        <fullName evidence="1">Uncharacterized protein</fullName>
    </submittedName>
</protein>
<name>A0A8A2VFT1_9EURY</name>
<dbReference type="RefSeq" id="WP_207289166.1">
    <property type="nucleotide sequence ID" value="NZ_CP071462.1"/>
</dbReference>
<organism evidence="1 2">
    <name type="scientific">Haloterrigena alkaliphila</name>
    <dbReference type="NCBI Taxonomy" id="2816475"/>
    <lineage>
        <taxon>Archaea</taxon>
        <taxon>Methanobacteriati</taxon>
        <taxon>Methanobacteriota</taxon>
        <taxon>Stenosarchaea group</taxon>
        <taxon>Halobacteria</taxon>
        <taxon>Halobacteriales</taxon>
        <taxon>Natrialbaceae</taxon>
        <taxon>Haloterrigena</taxon>
    </lineage>
</organism>
<evidence type="ECO:0000313" key="1">
    <source>
        <dbReference type="EMBL" id="QSW99560.1"/>
    </source>
</evidence>
<accession>A0A8A2VFT1</accession>
<dbReference type="Proteomes" id="UP000663203">
    <property type="component" value="Chromosome"/>
</dbReference>
<evidence type="ECO:0000313" key="2">
    <source>
        <dbReference type="Proteomes" id="UP000663203"/>
    </source>
</evidence>
<dbReference type="AlphaFoldDB" id="A0A8A2VFT1"/>
<keyword evidence="2" id="KW-1185">Reference proteome</keyword>
<dbReference type="GeneID" id="63185831"/>
<gene>
    <name evidence="1" type="ORF">J0X25_00960</name>
</gene>
<dbReference type="KEGG" id="hakz:J0X25_00960"/>
<proteinExistence type="predicted"/>
<dbReference type="EMBL" id="CP071462">
    <property type="protein sequence ID" value="QSW99560.1"/>
    <property type="molecule type" value="Genomic_DNA"/>
</dbReference>
<reference evidence="1 2" key="1">
    <citation type="submission" date="2021-03" db="EMBL/GenBank/DDBJ databases">
        <title>Haloterrigena longa sp. nov. and Haloterrigena limicola sp. nov., extremely halophilic archaea isolated from a salt lake.</title>
        <authorList>
            <person name="Henglin C."/>
        </authorList>
    </citation>
    <scope>NUCLEOTIDE SEQUENCE [LARGE SCALE GENOMIC DNA]</scope>
    <source>
        <strain evidence="1 2">KZCA68</strain>
    </source>
</reference>